<evidence type="ECO:0000256" key="2">
    <source>
        <dbReference type="ARBA" id="ARBA00022692"/>
    </source>
</evidence>
<feature type="transmembrane region" description="Helical" evidence="5">
    <location>
        <begin position="249"/>
        <end position="271"/>
    </location>
</feature>
<evidence type="ECO:0000256" key="1">
    <source>
        <dbReference type="ARBA" id="ARBA00004141"/>
    </source>
</evidence>
<feature type="transmembrane region" description="Helical" evidence="5">
    <location>
        <begin position="222"/>
        <end position="242"/>
    </location>
</feature>
<feature type="transmembrane region" description="Helical" evidence="5">
    <location>
        <begin position="160"/>
        <end position="180"/>
    </location>
</feature>
<dbReference type="InterPro" id="IPR050186">
    <property type="entry name" value="TPT_transporter"/>
</dbReference>
<dbReference type="PANTHER" id="PTHR11132">
    <property type="entry name" value="SOLUTE CARRIER FAMILY 35"/>
    <property type="match status" value="1"/>
</dbReference>
<keyword evidence="4 5" id="KW-0472">Membrane</keyword>
<feature type="transmembrane region" description="Helical" evidence="5">
    <location>
        <begin position="14"/>
        <end position="33"/>
    </location>
</feature>
<keyword evidence="2 5" id="KW-0812">Transmembrane</keyword>
<evidence type="ECO:0000256" key="4">
    <source>
        <dbReference type="ARBA" id="ARBA00023136"/>
    </source>
</evidence>
<evidence type="ECO:0000256" key="3">
    <source>
        <dbReference type="ARBA" id="ARBA00022989"/>
    </source>
</evidence>
<evidence type="ECO:0000256" key="5">
    <source>
        <dbReference type="SAM" id="Phobius"/>
    </source>
</evidence>
<evidence type="ECO:0000313" key="6">
    <source>
        <dbReference type="EMBL" id="CAD5123760.1"/>
    </source>
</evidence>
<feature type="transmembrane region" description="Helical" evidence="5">
    <location>
        <begin position="192"/>
        <end position="210"/>
    </location>
</feature>
<feature type="transmembrane region" description="Helical" evidence="5">
    <location>
        <begin position="277"/>
        <end position="297"/>
    </location>
</feature>
<keyword evidence="7" id="KW-1185">Reference proteome</keyword>
<feature type="transmembrane region" description="Helical" evidence="5">
    <location>
        <begin position="107"/>
        <end position="129"/>
    </location>
</feature>
<dbReference type="OrthoDB" id="417037at2759"/>
<proteinExistence type="predicted"/>
<dbReference type="Proteomes" id="UP000549394">
    <property type="component" value="Unassembled WGS sequence"/>
</dbReference>
<dbReference type="AlphaFoldDB" id="A0A7I8W7N9"/>
<dbReference type="EMBL" id="CAJFCJ010000019">
    <property type="protein sequence ID" value="CAD5123760.1"/>
    <property type="molecule type" value="Genomic_DNA"/>
</dbReference>
<protein>
    <submittedName>
        <fullName evidence="6">Uncharacterized protein</fullName>
    </submittedName>
</protein>
<accession>A0A7I8W7N9</accession>
<comment type="subcellular location">
    <subcellularLocation>
        <location evidence="1">Membrane</location>
        <topology evidence="1">Multi-pass membrane protein</topology>
    </subcellularLocation>
</comment>
<feature type="transmembrane region" description="Helical" evidence="5">
    <location>
        <begin position="45"/>
        <end position="64"/>
    </location>
</feature>
<reference evidence="6 7" key="1">
    <citation type="submission" date="2020-08" db="EMBL/GenBank/DDBJ databases">
        <authorList>
            <person name="Hejnol A."/>
        </authorList>
    </citation>
    <scope>NUCLEOTIDE SEQUENCE [LARGE SCALE GENOMIC DNA]</scope>
</reference>
<dbReference type="GO" id="GO:0016020">
    <property type="term" value="C:membrane"/>
    <property type="evidence" value="ECO:0007669"/>
    <property type="project" value="UniProtKB-SubCell"/>
</dbReference>
<organism evidence="6 7">
    <name type="scientific">Dimorphilus gyrociliatus</name>
    <dbReference type="NCBI Taxonomy" id="2664684"/>
    <lineage>
        <taxon>Eukaryota</taxon>
        <taxon>Metazoa</taxon>
        <taxon>Spiralia</taxon>
        <taxon>Lophotrochozoa</taxon>
        <taxon>Annelida</taxon>
        <taxon>Polychaeta</taxon>
        <taxon>Polychaeta incertae sedis</taxon>
        <taxon>Dinophilidae</taxon>
        <taxon>Dimorphilus</taxon>
    </lineage>
</organism>
<sequence length="317" mass="34321">MESLGGEEIQKDELFGFAIAAAYGLTSASMAFLNKSLLTVFLFDAPIVIMLVQMIFMLIILQFLKTLKKINLVGYSLSLGRQMFLPSVLYACHSILALWALKGMNIPMYGAIKRLAPVVTLGLGIIVLNKPKPSKTVFISVIAVTVGCLLAAYGDLKFDALSYASGGASVLFQAGYLVCVQRESANIPAIDAVYVNALHTAPLFAILSLFELSHLAIPTWSTIFMLCTTTILGCVLNYLLFLCTMYNSALTTSITGVLKSVAQTAIGWFTFEGISANFPIVSGICINIFGGLLYTYAKHVESKKKSNFASEIEQGRN</sequence>
<feature type="transmembrane region" description="Helical" evidence="5">
    <location>
        <begin position="84"/>
        <end position="101"/>
    </location>
</feature>
<evidence type="ECO:0000313" key="7">
    <source>
        <dbReference type="Proteomes" id="UP000549394"/>
    </source>
</evidence>
<comment type="caution">
    <text evidence="6">The sequence shown here is derived from an EMBL/GenBank/DDBJ whole genome shotgun (WGS) entry which is preliminary data.</text>
</comment>
<keyword evidence="3 5" id="KW-1133">Transmembrane helix</keyword>
<gene>
    <name evidence="6" type="ORF">DGYR_LOCUS11401</name>
</gene>
<feature type="transmembrane region" description="Helical" evidence="5">
    <location>
        <begin position="136"/>
        <end position="154"/>
    </location>
</feature>
<name>A0A7I8W7N9_9ANNE</name>